<dbReference type="PANTHER" id="PTHR34066:SF1">
    <property type="entry name" value="DUF1764 FAMILY PROTEIN"/>
    <property type="match status" value="1"/>
</dbReference>
<dbReference type="GeneID" id="25263521"/>
<gene>
    <name evidence="2" type="ORF">K437DRAFT_253261</name>
</gene>
<feature type="region of interest" description="Disordered" evidence="1">
    <location>
        <begin position="19"/>
        <end position="179"/>
    </location>
</feature>
<proteinExistence type="predicted"/>
<protein>
    <submittedName>
        <fullName evidence="2">DUF1764-domain-containing protein</fullName>
    </submittedName>
</protein>
<organism evidence="2 3">
    <name type="scientific">Tilletiaria anomala (strain ATCC 24038 / CBS 436.72 / UBC 951)</name>
    <dbReference type="NCBI Taxonomy" id="1037660"/>
    <lineage>
        <taxon>Eukaryota</taxon>
        <taxon>Fungi</taxon>
        <taxon>Dikarya</taxon>
        <taxon>Basidiomycota</taxon>
        <taxon>Ustilaginomycotina</taxon>
        <taxon>Exobasidiomycetes</taxon>
        <taxon>Georgefischeriales</taxon>
        <taxon>Tilletiariaceae</taxon>
        <taxon>Tilletiaria</taxon>
    </lineage>
</organism>
<feature type="compositionally biased region" description="Basic and acidic residues" evidence="1">
    <location>
        <begin position="24"/>
        <end position="34"/>
    </location>
</feature>
<dbReference type="PANTHER" id="PTHR34066">
    <property type="entry name" value="GROWTH FACTOR 2"/>
    <property type="match status" value="1"/>
</dbReference>
<feature type="compositionally biased region" description="Basic and acidic residues" evidence="1">
    <location>
        <begin position="85"/>
        <end position="99"/>
    </location>
</feature>
<name>A0A066WRF4_TILAU</name>
<accession>A0A066WRF4</accession>
<evidence type="ECO:0000313" key="3">
    <source>
        <dbReference type="Proteomes" id="UP000027361"/>
    </source>
</evidence>
<dbReference type="AlphaFoldDB" id="A0A066WRF4"/>
<comment type="caution">
    <text evidence="2">The sequence shown here is derived from an EMBL/GenBank/DDBJ whole genome shotgun (WGS) entry which is preliminary data.</text>
</comment>
<dbReference type="EMBL" id="JMSN01000003">
    <property type="protein sequence ID" value="KDN53245.1"/>
    <property type="molecule type" value="Genomic_DNA"/>
</dbReference>
<dbReference type="InterPro" id="IPR013885">
    <property type="entry name" value="DUF1764_euk"/>
</dbReference>
<evidence type="ECO:0000313" key="2">
    <source>
        <dbReference type="EMBL" id="KDN53245.1"/>
    </source>
</evidence>
<feature type="compositionally biased region" description="Polar residues" evidence="1">
    <location>
        <begin position="47"/>
        <end position="59"/>
    </location>
</feature>
<reference evidence="2 3" key="1">
    <citation type="submission" date="2014-05" db="EMBL/GenBank/DDBJ databases">
        <title>Draft genome sequence of a rare smut relative, Tilletiaria anomala UBC 951.</title>
        <authorList>
            <consortium name="DOE Joint Genome Institute"/>
            <person name="Toome M."/>
            <person name="Kuo A."/>
            <person name="Henrissat B."/>
            <person name="Lipzen A."/>
            <person name="Tritt A."/>
            <person name="Yoshinaga Y."/>
            <person name="Zane M."/>
            <person name="Barry K."/>
            <person name="Grigoriev I.V."/>
            <person name="Spatafora J.W."/>
            <person name="Aimea M.C."/>
        </authorList>
    </citation>
    <scope>NUCLEOTIDE SEQUENCE [LARGE SCALE GENOMIC DNA]</scope>
    <source>
        <strain evidence="2 3">UBC 951</strain>
    </source>
</reference>
<evidence type="ECO:0000256" key="1">
    <source>
        <dbReference type="SAM" id="MobiDB-lite"/>
    </source>
</evidence>
<dbReference type="OrthoDB" id="20835at2759"/>
<dbReference type="HOGENOM" id="CLU_1195590_0_0_1"/>
<dbReference type="Pfam" id="PF08576">
    <property type="entry name" value="DUF1764"/>
    <property type="match status" value="1"/>
</dbReference>
<sequence length="232" mass="24566">MSEIEDIFAGKKSATTATTVINGGEDKPKKDKSGQAKVNKGKKKASENQLAASVASSTVGKKGKIVMTASSREAVQSAKADPSNDSEKVSGKRGKEEKTASNANNAILSKKRKKAPEEIFDPSLGEGTSTKSKRPSAKAPKAYMDAITSSSSVPDSSTRGRNGLKRGRPYVAPTSGMDDSNAAFADSRGIIADSKRKRTEEGFLVYTEEELGINRPDAGETDLCPFDCDCCF</sequence>
<dbReference type="Proteomes" id="UP000027361">
    <property type="component" value="Unassembled WGS sequence"/>
</dbReference>
<dbReference type="InParanoid" id="A0A066WRF4"/>
<dbReference type="RefSeq" id="XP_013246084.1">
    <property type="nucleotide sequence ID" value="XM_013390630.1"/>
</dbReference>
<keyword evidence="3" id="KW-1185">Reference proteome</keyword>